<dbReference type="InterPro" id="IPR000253">
    <property type="entry name" value="FHA_dom"/>
</dbReference>
<feature type="compositionally biased region" description="Polar residues" evidence="5">
    <location>
        <begin position="116"/>
        <end position="129"/>
    </location>
</feature>
<dbReference type="PANTHER" id="PTHR21712">
    <property type="entry name" value="PRE-RRNA-PROCESSING PROTEIN FHL1"/>
    <property type="match status" value="1"/>
</dbReference>
<dbReference type="SUPFAM" id="SSF49879">
    <property type="entry name" value="SMAD/FHA domain"/>
    <property type="match status" value="1"/>
</dbReference>
<feature type="region of interest" description="Disordered" evidence="5">
    <location>
        <begin position="849"/>
        <end position="868"/>
    </location>
</feature>
<feature type="compositionally biased region" description="Basic and acidic residues" evidence="5">
    <location>
        <begin position="14"/>
        <end position="30"/>
    </location>
</feature>
<feature type="domain" description="FHA" evidence="6">
    <location>
        <begin position="190"/>
        <end position="251"/>
    </location>
</feature>
<dbReference type="GO" id="GO:0060962">
    <property type="term" value="P:regulation of ribosomal protein gene transcription by RNA polymerase II"/>
    <property type="evidence" value="ECO:0007669"/>
    <property type="project" value="InterPro"/>
</dbReference>
<evidence type="ECO:0000313" key="9">
    <source>
        <dbReference type="Proteomes" id="UP000000709"/>
    </source>
</evidence>
<dbReference type="PROSITE" id="PS50006">
    <property type="entry name" value="FHA_DOMAIN"/>
    <property type="match status" value="1"/>
</dbReference>
<feature type="region of interest" description="Disordered" evidence="5">
    <location>
        <begin position="147"/>
        <end position="166"/>
    </location>
</feature>
<protein>
    <submittedName>
        <fullName evidence="8">Uncharacterized protein</fullName>
    </submittedName>
</protein>
<dbReference type="InterPro" id="IPR001766">
    <property type="entry name" value="Fork_head_dom"/>
</dbReference>
<evidence type="ECO:0000259" key="6">
    <source>
        <dbReference type="PROSITE" id="PS50006"/>
    </source>
</evidence>
<dbReference type="Gene3D" id="2.60.200.20">
    <property type="match status" value="1"/>
</dbReference>
<feature type="compositionally biased region" description="Basic residues" evidence="5">
    <location>
        <begin position="494"/>
        <end position="508"/>
    </location>
</feature>
<dbReference type="PANTHER" id="PTHR21712:SF29">
    <property type="entry name" value="PRE-RRNA-PROCESSING PROTEIN FHL1"/>
    <property type="match status" value="1"/>
</dbReference>
<dbReference type="GO" id="GO:0003700">
    <property type="term" value="F:DNA-binding transcription factor activity"/>
    <property type="evidence" value="ECO:0007669"/>
    <property type="project" value="InterPro"/>
</dbReference>
<organism evidence="9">
    <name type="scientific">Spathaspora passalidarum (strain NRRL Y-27907 / 11-Y1)</name>
    <dbReference type="NCBI Taxonomy" id="619300"/>
    <lineage>
        <taxon>Eukaryota</taxon>
        <taxon>Fungi</taxon>
        <taxon>Dikarya</taxon>
        <taxon>Ascomycota</taxon>
        <taxon>Saccharomycotina</taxon>
        <taxon>Pichiomycetes</taxon>
        <taxon>Debaryomycetaceae</taxon>
        <taxon>Spathaspora</taxon>
    </lineage>
</organism>
<dbReference type="Proteomes" id="UP000000709">
    <property type="component" value="Unassembled WGS sequence"/>
</dbReference>
<dbReference type="PROSITE" id="PS50039">
    <property type="entry name" value="FORK_HEAD_3"/>
    <property type="match status" value="1"/>
</dbReference>
<dbReference type="InterPro" id="IPR045178">
    <property type="entry name" value="Fhl1/FHA1"/>
</dbReference>
<keyword evidence="4" id="KW-0175">Coiled coil</keyword>
<evidence type="ECO:0000256" key="5">
    <source>
        <dbReference type="SAM" id="MobiDB-lite"/>
    </source>
</evidence>
<feature type="region of interest" description="Disordered" evidence="5">
    <location>
        <begin position="303"/>
        <end position="355"/>
    </location>
</feature>
<keyword evidence="9" id="KW-1185">Reference proteome</keyword>
<feature type="compositionally biased region" description="Low complexity" evidence="5">
    <location>
        <begin position="857"/>
        <end position="868"/>
    </location>
</feature>
<dbReference type="SMART" id="SM00240">
    <property type="entry name" value="FHA"/>
    <property type="match status" value="1"/>
</dbReference>
<dbReference type="PRINTS" id="PR00053">
    <property type="entry name" value="FORKHEAD"/>
</dbReference>
<dbReference type="GO" id="GO:0005634">
    <property type="term" value="C:nucleus"/>
    <property type="evidence" value="ECO:0007669"/>
    <property type="project" value="UniProtKB-SubCell"/>
</dbReference>
<feature type="compositionally biased region" description="Polar residues" evidence="5">
    <location>
        <begin position="509"/>
        <end position="521"/>
    </location>
</feature>
<evidence type="ECO:0000259" key="7">
    <source>
        <dbReference type="PROSITE" id="PS50039"/>
    </source>
</evidence>
<dbReference type="KEGG" id="spaa:SPAPADRAFT_50037"/>
<feature type="region of interest" description="Disordered" evidence="5">
    <location>
        <begin position="1065"/>
        <end position="1186"/>
    </location>
</feature>
<feature type="compositionally biased region" description="Basic and acidic residues" evidence="5">
    <location>
        <begin position="483"/>
        <end position="493"/>
    </location>
</feature>
<dbReference type="GO" id="GO:0043565">
    <property type="term" value="F:sequence-specific DNA binding"/>
    <property type="evidence" value="ECO:0007669"/>
    <property type="project" value="InterPro"/>
</dbReference>
<reference evidence="8 9" key="1">
    <citation type="journal article" date="2011" name="Proc. Natl. Acad. Sci. U.S.A.">
        <title>Comparative genomics of xylose-fermenting fungi for enhanced biofuel production.</title>
        <authorList>
            <person name="Wohlbach D.J."/>
            <person name="Kuo A."/>
            <person name="Sato T.K."/>
            <person name="Potts K.M."/>
            <person name="Salamov A.A."/>
            <person name="LaButti K.M."/>
            <person name="Sun H."/>
            <person name="Clum A."/>
            <person name="Pangilinan J.L."/>
            <person name="Lindquist E.A."/>
            <person name="Lucas S."/>
            <person name="Lapidus A."/>
            <person name="Jin M."/>
            <person name="Gunawan C."/>
            <person name="Balan V."/>
            <person name="Dale B.E."/>
            <person name="Jeffries T.W."/>
            <person name="Zinkel R."/>
            <person name="Barry K.W."/>
            <person name="Grigoriev I.V."/>
            <person name="Gasch A.P."/>
        </authorList>
    </citation>
    <scope>NUCLEOTIDE SEQUENCE [LARGE SCALE GENOMIC DNA]</scope>
    <source>
        <strain evidence="9">NRRL Y-27907 / 11-Y1</strain>
    </source>
</reference>
<dbReference type="InterPro" id="IPR036390">
    <property type="entry name" value="WH_DNA-bd_sf"/>
</dbReference>
<keyword evidence="1 3" id="KW-0238">DNA-binding</keyword>
<dbReference type="InterPro" id="IPR036388">
    <property type="entry name" value="WH-like_DNA-bd_sf"/>
</dbReference>
<dbReference type="RefSeq" id="XP_007374635.1">
    <property type="nucleotide sequence ID" value="XM_007374573.1"/>
</dbReference>
<dbReference type="CDD" id="cd22701">
    <property type="entry name" value="FHA_FKH1-like"/>
    <property type="match status" value="1"/>
</dbReference>
<keyword evidence="2 3" id="KW-0539">Nucleus</keyword>
<feature type="DNA-binding region" description="Fork-head" evidence="3">
    <location>
        <begin position="671"/>
        <end position="758"/>
    </location>
</feature>
<feature type="region of interest" description="Disordered" evidence="5">
    <location>
        <begin position="95"/>
        <end position="133"/>
    </location>
</feature>
<feature type="compositionally biased region" description="Low complexity" evidence="5">
    <location>
        <begin position="522"/>
        <end position="536"/>
    </location>
</feature>
<dbReference type="Pfam" id="PF00250">
    <property type="entry name" value="Forkhead"/>
    <property type="match status" value="1"/>
</dbReference>
<dbReference type="AlphaFoldDB" id="G3AL77"/>
<feature type="region of interest" description="Disordered" evidence="5">
    <location>
        <begin position="483"/>
        <end position="546"/>
    </location>
</feature>
<dbReference type="GeneID" id="18871396"/>
<accession>G3AL77</accession>
<dbReference type="SMART" id="SM00339">
    <property type="entry name" value="FH"/>
    <property type="match status" value="1"/>
</dbReference>
<evidence type="ECO:0000256" key="1">
    <source>
        <dbReference type="ARBA" id="ARBA00023125"/>
    </source>
</evidence>
<dbReference type="STRING" id="619300.G3AL77"/>
<evidence type="ECO:0000256" key="2">
    <source>
        <dbReference type="ARBA" id="ARBA00023242"/>
    </source>
</evidence>
<dbReference type="OrthoDB" id="5954824at2759"/>
<evidence type="ECO:0000313" key="8">
    <source>
        <dbReference type="EMBL" id="EGW33120.1"/>
    </source>
</evidence>
<dbReference type="HOGENOM" id="CLU_005476_0_0_1"/>
<feature type="coiled-coil region" evidence="4">
    <location>
        <begin position="748"/>
        <end position="791"/>
    </location>
</feature>
<dbReference type="eggNOG" id="KOG2294">
    <property type="taxonomic scope" value="Eukaryota"/>
</dbReference>
<proteinExistence type="predicted"/>
<dbReference type="SUPFAM" id="SSF46785">
    <property type="entry name" value="Winged helix' DNA-binding domain"/>
    <property type="match status" value="1"/>
</dbReference>
<sequence>MSSIGDDSISAMVKPHDNHQGKELVEHESKFSPSEDSSRVVGSVPNIGSLNLDEEINNLLDNHDDVSGSNTNIISTRSNTLHNLLPELDLANLDHESGNTVTGAHNNNHEDEEPRTVSNSQSPSLQPTDASKPVSLIQQAIRQKSNLVSVTSDGTDGSQNHDEGNHHSRVSAYARLDFENFTFFVQTLQVVLGRKSNDELLQTSHHSVDIHLSSKKAISRRHAKIFYNFGTQRFEISILGRNGAFVDEVFVEKGLTIPLKDGTKIQIGDIPFEFVLPSIEPSEEDETKLNPSDVINLRSAIFNKKSPSPQPLPHPPPSEKSKSSPKKDAKIKLEDVKNDDLFKQPTKPAERKNSISRRDSILKIRRLSTTRRKSQAANDEINELLKDLGVTSIDALAEENSDLLDAQIQSLLAEADADVDAEVDTDMREYDESPIIDDEEDEITKLENNEINDIEMNLTVLDQEIASLAPLIDAHNQELMKEKEEKKKVLEKEKKKKQQQQLQRRRSSMVKSTVTSGILANSDSSPSSTTTPRSAPLMGKPASIQPPASRLYNRTIINGITSTSTTDGKSPAFAATSPTYVPKQIIPPRPPPPKLEVPVLLITSEPAATRSRLPLRAITVSDSSYLATFDVPKTIEEPSKYPKQKLRKDIPRKPAKKVYSQDEIPEQHRSKPNVTFMMIITSVLKTEAARNGLTINEITEAIKEIYPYYKYCQDGWQFSISHCIKFNKIYKRLMKRGTEWLFTMDDLYMNEREKARKKQQEIAAARAKAEAARQEELRQKQKLEAQQAMSQNLAARNFNSPYGIPNARFSQNQFVSQSPYNKQLPISDGQKPKTIAELASEIRRDGVGSKAPMYFKPTTTSPPIATTPGANTIKAQLAANRASSPTPSMSDPNTQKSLEYLRKELFVLYRGRKLTYDKQTATVLITKALATTIAQVNSIGAKAGCGENALGFLVERAPEQVSKILDIALTKSIKEHEGTYTNTNSRATTPVPTPSPSKPETNTSIAATTTTQIPPAVSSPSKPVSPPVAVKLEQPQAKAITTPPIIGTDNPVKAVVDAAAAAARNETKPVSQQSPVISKASVASTPTTTPQPSSATSSPPVSTSPSLAKPPSFVSSKPKGDSLGRPSALGRPQSFGKPGSSGALSRPPTFLSNKPAFRSNETEQGVKRELEGSSVDEQAKKVQRTE</sequence>
<feature type="domain" description="Fork-head" evidence="7">
    <location>
        <begin position="671"/>
        <end position="758"/>
    </location>
</feature>
<feature type="compositionally biased region" description="Basic and acidic residues" evidence="5">
    <location>
        <begin position="317"/>
        <end position="355"/>
    </location>
</feature>
<dbReference type="Pfam" id="PF00498">
    <property type="entry name" value="FHA"/>
    <property type="match status" value="1"/>
</dbReference>
<feature type="region of interest" description="Disordered" evidence="5">
    <location>
        <begin position="1"/>
        <end position="41"/>
    </location>
</feature>
<evidence type="ECO:0000256" key="4">
    <source>
        <dbReference type="SAM" id="Coils"/>
    </source>
</evidence>
<feature type="compositionally biased region" description="Polar residues" evidence="5">
    <location>
        <begin position="147"/>
        <end position="158"/>
    </location>
</feature>
<dbReference type="OMA" id="SYYMHTY"/>
<evidence type="ECO:0000256" key="3">
    <source>
        <dbReference type="PROSITE-ProRule" id="PRU00089"/>
    </source>
</evidence>
<dbReference type="InterPro" id="IPR008984">
    <property type="entry name" value="SMAD_FHA_dom_sf"/>
</dbReference>
<feature type="compositionally biased region" description="Low complexity" evidence="5">
    <location>
        <begin position="1080"/>
        <end position="1106"/>
    </location>
</feature>
<comment type="subcellular location">
    <subcellularLocation>
        <location evidence="3">Nucleus</location>
    </subcellularLocation>
</comment>
<dbReference type="InParanoid" id="G3AL77"/>
<feature type="region of interest" description="Disordered" evidence="5">
    <location>
        <begin position="978"/>
        <end position="1003"/>
    </location>
</feature>
<gene>
    <name evidence="8" type="ORF">SPAPADRAFT_50037</name>
</gene>
<name>G3AL77_SPAPN</name>
<dbReference type="EMBL" id="GL996501">
    <property type="protein sequence ID" value="EGW33120.1"/>
    <property type="molecule type" value="Genomic_DNA"/>
</dbReference>
<feature type="compositionally biased region" description="Basic and acidic residues" evidence="5">
    <location>
        <begin position="1160"/>
        <end position="1186"/>
    </location>
</feature>
<dbReference type="Gene3D" id="1.10.10.10">
    <property type="entry name" value="Winged helix-like DNA-binding domain superfamily/Winged helix DNA-binding domain"/>
    <property type="match status" value="1"/>
</dbReference>